<accession>A0A7W7Z7B8</accession>
<dbReference type="InterPro" id="IPR051533">
    <property type="entry name" value="WaaL-like"/>
</dbReference>
<dbReference type="AlphaFoldDB" id="A0A7W7Z7B8"/>
<feature type="transmembrane region" description="Helical" evidence="6">
    <location>
        <begin position="258"/>
        <end position="276"/>
    </location>
</feature>
<dbReference type="GO" id="GO:0016874">
    <property type="term" value="F:ligase activity"/>
    <property type="evidence" value="ECO:0007669"/>
    <property type="project" value="UniProtKB-KW"/>
</dbReference>
<feature type="transmembrane region" description="Helical" evidence="6">
    <location>
        <begin position="349"/>
        <end position="368"/>
    </location>
</feature>
<feature type="transmembrane region" description="Helical" evidence="6">
    <location>
        <begin position="388"/>
        <end position="407"/>
    </location>
</feature>
<feature type="transmembrane region" description="Helical" evidence="6">
    <location>
        <begin position="91"/>
        <end position="108"/>
    </location>
</feature>
<evidence type="ECO:0000256" key="2">
    <source>
        <dbReference type="ARBA" id="ARBA00022692"/>
    </source>
</evidence>
<gene>
    <name evidence="8" type="ORF">HNR60_004149</name>
</gene>
<evidence type="ECO:0000256" key="1">
    <source>
        <dbReference type="ARBA" id="ARBA00004141"/>
    </source>
</evidence>
<evidence type="ECO:0000256" key="5">
    <source>
        <dbReference type="SAM" id="MobiDB-lite"/>
    </source>
</evidence>
<organism evidence="8 9">
    <name type="scientific">Rhodopseudomonas rhenobacensis</name>
    <dbReference type="NCBI Taxonomy" id="87461"/>
    <lineage>
        <taxon>Bacteria</taxon>
        <taxon>Pseudomonadati</taxon>
        <taxon>Pseudomonadota</taxon>
        <taxon>Alphaproteobacteria</taxon>
        <taxon>Hyphomicrobiales</taxon>
        <taxon>Nitrobacteraceae</taxon>
        <taxon>Rhodopseudomonas</taxon>
    </lineage>
</organism>
<sequence length="460" mass="49962">MTEIAGSAAPGLADQTDRLRRAFGGFLFVAIFLHLWISLTPFVDLTGEAVLDPSAGKSNALNQIVALLLFACTLGYGLGHPMRSAILQPRAFLAVLFLWFFVVSLISAHPMLGIKGVVLAVMATANASIYLLLPNSERQFAKLLGIATLIVLAVSYYGIVFKPTLAIHQASELREPMNAGLWRGHFPHKNSAAAAMVIASFFGFYVLHAWSKLAGLAIIGLSFVFLVHTGGKTSTAMLPAILLLAWVFERVRFLRIPIVVGGIGLFNLLAVGSAVFRPLGDFVTQLGVDATFTNRADIWRFAFSALADRPLTGYGFKSFWQTSELVYSGGSVETWAVAAANGHNSYLDIALMTGLPGLVLTLIWIIVLPLRSISRLGPAVEHSHLTRLFIRVWLYTILNAVLESLFFEGGDLLWFTFLVAVYGLSLQSSAALTEVARPKTRRTPAHASRAEASRLDGEPF</sequence>
<dbReference type="PANTHER" id="PTHR37422:SF21">
    <property type="entry name" value="EXOQ-LIKE PROTEIN"/>
    <property type="match status" value="1"/>
</dbReference>
<comment type="subcellular location">
    <subcellularLocation>
        <location evidence="1">Membrane</location>
        <topology evidence="1">Multi-pass membrane protein</topology>
    </subcellularLocation>
</comment>
<keyword evidence="2 6" id="KW-0812">Transmembrane</keyword>
<dbReference type="EMBL" id="JACHIH010000035">
    <property type="protein sequence ID" value="MBB5049372.1"/>
    <property type="molecule type" value="Genomic_DNA"/>
</dbReference>
<dbReference type="RefSeq" id="WP_184261546.1">
    <property type="nucleotide sequence ID" value="NZ_JACHIH010000035.1"/>
</dbReference>
<comment type="caution">
    <text evidence="8">The sequence shown here is derived from an EMBL/GenBank/DDBJ whole genome shotgun (WGS) entry which is preliminary data.</text>
</comment>
<feature type="domain" description="O-antigen ligase-related" evidence="7">
    <location>
        <begin position="219"/>
        <end position="361"/>
    </location>
</feature>
<evidence type="ECO:0000259" key="7">
    <source>
        <dbReference type="Pfam" id="PF04932"/>
    </source>
</evidence>
<reference evidence="8 9" key="1">
    <citation type="submission" date="2020-08" db="EMBL/GenBank/DDBJ databases">
        <title>Genomic Encyclopedia of Type Strains, Phase IV (KMG-IV): sequencing the most valuable type-strain genomes for metagenomic binning, comparative biology and taxonomic classification.</title>
        <authorList>
            <person name="Goeker M."/>
        </authorList>
    </citation>
    <scope>NUCLEOTIDE SEQUENCE [LARGE SCALE GENOMIC DNA]</scope>
    <source>
        <strain evidence="8 9">DSM 12706</strain>
    </source>
</reference>
<evidence type="ECO:0000313" key="8">
    <source>
        <dbReference type="EMBL" id="MBB5049372.1"/>
    </source>
</evidence>
<keyword evidence="8" id="KW-0436">Ligase</keyword>
<feature type="region of interest" description="Disordered" evidence="5">
    <location>
        <begin position="440"/>
        <end position="460"/>
    </location>
</feature>
<protein>
    <submittedName>
        <fullName evidence="8">O-antigen ligase</fullName>
    </submittedName>
</protein>
<keyword evidence="4 6" id="KW-0472">Membrane</keyword>
<feature type="transmembrane region" description="Helical" evidence="6">
    <location>
        <begin position="60"/>
        <end position="79"/>
    </location>
</feature>
<keyword evidence="3 6" id="KW-1133">Transmembrane helix</keyword>
<evidence type="ECO:0000313" key="9">
    <source>
        <dbReference type="Proteomes" id="UP000542353"/>
    </source>
</evidence>
<dbReference type="PANTHER" id="PTHR37422">
    <property type="entry name" value="TEICHURONIC ACID BIOSYNTHESIS PROTEIN TUAE"/>
    <property type="match status" value="1"/>
</dbReference>
<feature type="transmembrane region" description="Helical" evidence="6">
    <location>
        <begin position="191"/>
        <end position="208"/>
    </location>
</feature>
<feature type="compositionally biased region" description="Basic and acidic residues" evidence="5">
    <location>
        <begin position="448"/>
        <end position="460"/>
    </location>
</feature>
<keyword evidence="9" id="KW-1185">Reference proteome</keyword>
<dbReference type="Pfam" id="PF04932">
    <property type="entry name" value="Wzy_C"/>
    <property type="match status" value="1"/>
</dbReference>
<feature type="transmembrane region" description="Helical" evidence="6">
    <location>
        <begin position="236"/>
        <end position="251"/>
    </location>
</feature>
<evidence type="ECO:0000256" key="4">
    <source>
        <dbReference type="ARBA" id="ARBA00023136"/>
    </source>
</evidence>
<dbReference type="Proteomes" id="UP000542353">
    <property type="component" value="Unassembled WGS sequence"/>
</dbReference>
<feature type="transmembrane region" description="Helical" evidence="6">
    <location>
        <begin position="140"/>
        <end position="159"/>
    </location>
</feature>
<dbReference type="InterPro" id="IPR007016">
    <property type="entry name" value="O-antigen_ligase-rel_domated"/>
</dbReference>
<proteinExistence type="predicted"/>
<feature type="transmembrane region" description="Helical" evidence="6">
    <location>
        <begin position="22"/>
        <end position="40"/>
    </location>
</feature>
<dbReference type="GO" id="GO:0016020">
    <property type="term" value="C:membrane"/>
    <property type="evidence" value="ECO:0007669"/>
    <property type="project" value="UniProtKB-SubCell"/>
</dbReference>
<evidence type="ECO:0000256" key="3">
    <source>
        <dbReference type="ARBA" id="ARBA00022989"/>
    </source>
</evidence>
<evidence type="ECO:0000256" key="6">
    <source>
        <dbReference type="SAM" id="Phobius"/>
    </source>
</evidence>
<name>A0A7W7Z7B8_9BRAD</name>
<feature type="transmembrane region" description="Helical" evidence="6">
    <location>
        <begin position="413"/>
        <end position="432"/>
    </location>
</feature>